<name>A0AA87ZK63_FICCA</name>
<feature type="region of interest" description="Disordered" evidence="1">
    <location>
        <begin position="1"/>
        <end position="67"/>
    </location>
</feature>
<evidence type="ECO:0000313" key="2">
    <source>
        <dbReference type="EMBL" id="GMN28471.1"/>
    </source>
</evidence>
<comment type="caution">
    <text evidence="2">The sequence shown here is derived from an EMBL/GenBank/DDBJ whole genome shotgun (WGS) entry which is preliminary data.</text>
</comment>
<reference evidence="2" key="1">
    <citation type="submission" date="2023-07" db="EMBL/GenBank/DDBJ databases">
        <title>draft genome sequence of fig (Ficus carica).</title>
        <authorList>
            <person name="Takahashi T."/>
            <person name="Nishimura K."/>
        </authorList>
    </citation>
    <scope>NUCLEOTIDE SEQUENCE</scope>
</reference>
<keyword evidence="3" id="KW-1185">Reference proteome</keyword>
<evidence type="ECO:0000313" key="3">
    <source>
        <dbReference type="Proteomes" id="UP001187192"/>
    </source>
</evidence>
<dbReference type="EMBL" id="BTGU01001735">
    <property type="protein sequence ID" value="GMN28471.1"/>
    <property type="molecule type" value="Genomic_DNA"/>
</dbReference>
<proteinExistence type="predicted"/>
<protein>
    <submittedName>
        <fullName evidence="2">Uncharacterized protein</fullName>
    </submittedName>
</protein>
<dbReference type="Proteomes" id="UP001187192">
    <property type="component" value="Unassembled WGS sequence"/>
</dbReference>
<feature type="compositionally biased region" description="Basic and acidic residues" evidence="1">
    <location>
        <begin position="41"/>
        <end position="54"/>
    </location>
</feature>
<organism evidence="2 3">
    <name type="scientific">Ficus carica</name>
    <name type="common">Common fig</name>
    <dbReference type="NCBI Taxonomy" id="3494"/>
    <lineage>
        <taxon>Eukaryota</taxon>
        <taxon>Viridiplantae</taxon>
        <taxon>Streptophyta</taxon>
        <taxon>Embryophyta</taxon>
        <taxon>Tracheophyta</taxon>
        <taxon>Spermatophyta</taxon>
        <taxon>Magnoliopsida</taxon>
        <taxon>eudicotyledons</taxon>
        <taxon>Gunneridae</taxon>
        <taxon>Pentapetalae</taxon>
        <taxon>rosids</taxon>
        <taxon>fabids</taxon>
        <taxon>Rosales</taxon>
        <taxon>Moraceae</taxon>
        <taxon>Ficeae</taxon>
        <taxon>Ficus</taxon>
    </lineage>
</organism>
<accession>A0AA87ZK63</accession>
<evidence type="ECO:0000256" key="1">
    <source>
        <dbReference type="SAM" id="MobiDB-lite"/>
    </source>
</evidence>
<dbReference type="AlphaFoldDB" id="A0AA87ZK63"/>
<sequence length="141" mass="16082">MANPIADRSKGDPPEPLDEERPTNPSQGEERTQDPETTTGEGHEERERRTRGQSDKTPGSRRLTTPMIVIFDEEEEKDPAWEVFCSPHLFILGGRYGSFLRNSCLIERGRSLSGHFFEAPICSTSWRKSLEDLDFFKYGFG</sequence>
<gene>
    <name evidence="2" type="ORF">TIFTF001_041176</name>
</gene>